<dbReference type="VEuPathDB" id="FungiDB:MAPG_03800"/>
<reference evidence="9" key="5">
    <citation type="submission" date="2015-06" db="UniProtKB">
        <authorList>
            <consortium name="EnsemblFungi"/>
        </authorList>
    </citation>
    <scope>IDENTIFICATION</scope>
    <source>
        <strain evidence="9">ATCC 64411</strain>
    </source>
</reference>
<dbReference type="PANTHER" id="PTHR33048">
    <property type="entry name" value="PTH11-LIKE INTEGRAL MEMBRANE PROTEIN (AFU_ORTHOLOGUE AFUA_5G11245)"/>
    <property type="match status" value="1"/>
</dbReference>
<name>A0A0C4DV03_MAGP6</name>
<sequence>MTYSREVVPRFIAAALALNAVVVGLRLYVRLVISKAVGYDDWALLLAFISLVLYGTATWVGIAQGYGATDPSEIHDLVMATKCFSISGVLFFLTLCLTKISSASVLYRLATTHRFIQRLLQVTAGIILIWCAVGALLVGFQCWPLSIVWGETPVSEGSCLSPDTLSKLGLSVAAMDIASAFLFAIIPVFLLRNIQLPLSTKILVIILLGLGTLTSVITVLRLKVMIEMAALEQGVGTKAAGLYLQIYVYLVPELGLALFSAVIVALPPLVKLLLRGWPGPSGVSRRKGAPSTWGNAVPNIALHDMPGRSNESCAGSEESMICDGLGIKENSHVTGCSNV</sequence>
<dbReference type="EMBL" id="GL876968">
    <property type="protein sequence ID" value="KLU84764.1"/>
    <property type="molecule type" value="Genomic_DNA"/>
</dbReference>
<dbReference type="Proteomes" id="UP000011715">
    <property type="component" value="Unassembled WGS sequence"/>
</dbReference>
<keyword evidence="2 6" id="KW-0812">Transmembrane</keyword>
<feature type="transmembrane region" description="Helical" evidence="6">
    <location>
        <begin position="168"/>
        <end position="190"/>
    </location>
</feature>
<dbReference type="GO" id="GO:0016020">
    <property type="term" value="C:membrane"/>
    <property type="evidence" value="ECO:0007669"/>
    <property type="project" value="UniProtKB-SubCell"/>
</dbReference>
<comment type="similarity">
    <text evidence="5">Belongs to the SAT4 family.</text>
</comment>
<dbReference type="InterPro" id="IPR049326">
    <property type="entry name" value="Rhodopsin_dom_fungi"/>
</dbReference>
<accession>A0A0C4DV03</accession>
<gene>
    <name evidence="8" type="ORF">MAPG_03800</name>
</gene>
<protein>
    <recommendedName>
        <fullName evidence="7">Rhodopsin domain-containing protein</fullName>
    </recommendedName>
</protein>
<keyword evidence="10" id="KW-1185">Reference proteome</keyword>
<dbReference type="OrthoDB" id="3897607at2759"/>
<keyword evidence="4 6" id="KW-0472">Membrane</keyword>
<evidence type="ECO:0000256" key="2">
    <source>
        <dbReference type="ARBA" id="ARBA00022692"/>
    </source>
</evidence>
<evidence type="ECO:0000256" key="5">
    <source>
        <dbReference type="ARBA" id="ARBA00038359"/>
    </source>
</evidence>
<dbReference type="Pfam" id="PF20684">
    <property type="entry name" value="Fung_rhodopsin"/>
    <property type="match status" value="1"/>
</dbReference>
<dbReference type="PANTHER" id="PTHR33048:SF47">
    <property type="entry name" value="INTEGRAL MEMBRANE PROTEIN-RELATED"/>
    <property type="match status" value="1"/>
</dbReference>
<feature type="transmembrane region" description="Helical" evidence="6">
    <location>
        <begin position="202"/>
        <end position="222"/>
    </location>
</feature>
<evidence type="ECO:0000256" key="3">
    <source>
        <dbReference type="ARBA" id="ARBA00022989"/>
    </source>
</evidence>
<evidence type="ECO:0000256" key="6">
    <source>
        <dbReference type="SAM" id="Phobius"/>
    </source>
</evidence>
<keyword evidence="3 6" id="KW-1133">Transmembrane helix</keyword>
<proteinExistence type="inferred from homology"/>
<dbReference type="EnsemblFungi" id="MAPG_03800T0">
    <property type="protein sequence ID" value="MAPG_03800T0"/>
    <property type="gene ID" value="MAPG_03800"/>
</dbReference>
<reference evidence="8" key="1">
    <citation type="submission" date="2010-05" db="EMBL/GenBank/DDBJ databases">
        <title>The Genome Sequence of Magnaporthe poae strain ATCC 64411.</title>
        <authorList>
            <consortium name="The Broad Institute Genome Sequencing Platform"/>
            <consortium name="Broad Institute Genome Sequencing Center for Infectious Disease"/>
            <person name="Ma L.-J."/>
            <person name="Dead R."/>
            <person name="Young S."/>
            <person name="Zeng Q."/>
            <person name="Koehrsen M."/>
            <person name="Alvarado L."/>
            <person name="Berlin A."/>
            <person name="Chapman S.B."/>
            <person name="Chen Z."/>
            <person name="Freedman E."/>
            <person name="Gellesch M."/>
            <person name="Goldberg J."/>
            <person name="Griggs A."/>
            <person name="Gujja S."/>
            <person name="Heilman E.R."/>
            <person name="Heiman D."/>
            <person name="Hepburn T."/>
            <person name="Howarth C."/>
            <person name="Jen D."/>
            <person name="Larson L."/>
            <person name="Mehta T."/>
            <person name="Neiman D."/>
            <person name="Pearson M."/>
            <person name="Roberts A."/>
            <person name="Saif S."/>
            <person name="Shea T."/>
            <person name="Shenoy N."/>
            <person name="Sisk P."/>
            <person name="Stolte C."/>
            <person name="Sykes S."/>
            <person name="Walk T."/>
            <person name="White J."/>
            <person name="Yandava C."/>
            <person name="Haas B."/>
            <person name="Nusbaum C."/>
            <person name="Birren B."/>
        </authorList>
    </citation>
    <scope>NUCLEOTIDE SEQUENCE</scope>
    <source>
        <strain evidence="8">ATCC 64411</strain>
    </source>
</reference>
<evidence type="ECO:0000313" key="8">
    <source>
        <dbReference type="EMBL" id="KLU84764.1"/>
    </source>
</evidence>
<evidence type="ECO:0000259" key="7">
    <source>
        <dbReference type="Pfam" id="PF20684"/>
    </source>
</evidence>
<reference evidence="8" key="3">
    <citation type="submission" date="2011-03" db="EMBL/GenBank/DDBJ databases">
        <title>Annotation of Magnaporthe poae ATCC 64411.</title>
        <authorList>
            <person name="Ma L.-J."/>
            <person name="Dead R."/>
            <person name="Young S.K."/>
            <person name="Zeng Q."/>
            <person name="Gargeya S."/>
            <person name="Fitzgerald M."/>
            <person name="Haas B."/>
            <person name="Abouelleil A."/>
            <person name="Alvarado L."/>
            <person name="Arachchi H.M."/>
            <person name="Berlin A."/>
            <person name="Brown A."/>
            <person name="Chapman S.B."/>
            <person name="Chen Z."/>
            <person name="Dunbar C."/>
            <person name="Freedman E."/>
            <person name="Gearin G."/>
            <person name="Gellesch M."/>
            <person name="Goldberg J."/>
            <person name="Griggs A."/>
            <person name="Gujja S."/>
            <person name="Heiman D."/>
            <person name="Howarth C."/>
            <person name="Larson L."/>
            <person name="Lui A."/>
            <person name="MacDonald P.J.P."/>
            <person name="Mehta T."/>
            <person name="Montmayeur A."/>
            <person name="Murphy C."/>
            <person name="Neiman D."/>
            <person name="Pearson M."/>
            <person name="Priest M."/>
            <person name="Roberts A."/>
            <person name="Saif S."/>
            <person name="Shea T."/>
            <person name="Shenoy N."/>
            <person name="Sisk P."/>
            <person name="Stolte C."/>
            <person name="Sykes S."/>
            <person name="Yandava C."/>
            <person name="Wortman J."/>
            <person name="Nusbaum C."/>
            <person name="Birren B."/>
        </authorList>
    </citation>
    <scope>NUCLEOTIDE SEQUENCE</scope>
    <source>
        <strain evidence="8">ATCC 64411</strain>
    </source>
</reference>
<feature type="domain" description="Rhodopsin" evidence="7">
    <location>
        <begin position="25"/>
        <end position="270"/>
    </location>
</feature>
<evidence type="ECO:0000256" key="1">
    <source>
        <dbReference type="ARBA" id="ARBA00004141"/>
    </source>
</evidence>
<evidence type="ECO:0000313" key="10">
    <source>
        <dbReference type="Proteomes" id="UP000011715"/>
    </source>
</evidence>
<organism evidence="9 10">
    <name type="scientific">Magnaporthiopsis poae (strain ATCC 64411 / 73-15)</name>
    <name type="common">Kentucky bluegrass fungus</name>
    <name type="synonym">Magnaporthe poae</name>
    <dbReference type="NCBI Taxonomy" id="644358"/>
    <lineage>
        <taxon>Eukaryota</taxon>
        <taxon>Fungi</taxon>
        <taxon>Dikarya</taxon>
        <taxon>Ascomycota</taxon>
        <taxon>Pezizomycotina</taxon>
        <taxon>Sordariomycetes</taxon>
        <taxon>Sordariomycetidae</taxon>
        <taxon>Magnaporthales</taxon>
        <taxon>Magnaporthaceae</taxon>
        <taxon>Magnaporthiopsis</taxon>
    </lineage>
</organism>
<feature type="transmembrane region" description="Helical" evidence="6">
    <location>
        <begin position="242"/>
        <end position="266"/>
    </location>
</feature>
<dbReference type="eggNOG" id="ENOG502RMWN">
    <property type="taxonomic scope" value="Eukaryota"/>
</dbReference>
<feature type="transmembrane region" description="Helical" evidence="6">
    <location>
        <begin position="41"/>
        <end position="64"/>
    </location>
</feature>
<reference evidence="10" key="2">
    <citation type="submission" date="2010-05" db="EMBL/GenBank/DDBJ databases">
        <title>The genome sequence of Magnaporthe poae strain ATCC 64411.</title>
        <authorList>
            <person name="Ma L.-J."/>
            <person name="Dead R."/>
            <person name="Young S."/>
            <person name="Zeng Q."/>
            <person name="Koehrsen M."/>
            <person name="Alvarado L."/>
            <person name="Berlin A."/>
            <person name="Chapman S.B."/>
            <person name="Chen Z."/>
            <person name="Freedman E."/>
            <person name="Gellesch M."/>
            <person name="Goldberg J."/>
            <person name="Griggs A."/>
            <person name="Gujja S."/>
            <person name="Heilman E.R."/>
            <person name="Heiman D."/>
            <person name="Hepburn T."/>
            <person name="Howarth C."/>
            <person name="Jen D."/>
            <person name="Larson L."/>
            <person name="Mehta T."/>
            <person name="Neiman D."/>
            <person name="Pearson M."/>
            <person name="Roberts A."/>
            <person name="Saif S."/>
            <person name="Shea T."/>
            <person name="Shenoy N."/>
            <person name="Sisk P."/>
            <person name="Stolte C."/>
            <person name="Sykes S."/>
            <person name="Walk T."/>
            <person name="White J."/>
            <person name="Yandava C."/>
            <person name="Haas B."/>
            <person name="Nusbaum C."/>
            <person name="Birren B."/>
        </authorList>
    </citation>
    <scope>NUCLEOTIDE SEQUENCE [LARGE SCALE GENOMIC DNA]</scope>
    <source>
        <strain evidence="10">ATCC 64411 / 73-15</strain>
    </source>
</reference>
<reference evidence="9" key="4">
    <citation type="journal article" date="2015" name="G3 (Bethesda)">
        <title>Genome sequences of three phytopathogenic species of the Magnaporthaceae family of fungi.</title>
        <authorList>
            <person name="Okagaki L.H."/>
            <person name="Nunes C.C."/>
            <person name="Sailsbery J."/>
            <person name="Clay B."/>
            <person name="Brown D."/>
            <person name="John T."/>
            <person name="Oh Y."/>
            <person name="Young N."/>
            <person name="Fitzgerald M."/>
            <person name="Haas B.J."/>
            <person name="Zeng Q."/>
            <person name="Young S."/>
            <person name="Adiconis X."/>
            <person name="Fan L."/>
            <person name="Levin J.Z."/>
            <person name="Mitchell T.K."/>
            <person name="Okubara P.A."/>
            <person name="Farman M.L."/>
            <person name="Kohn L.M."/>
            <person name="Birren B."/>
            <person name="Ma L.-J."/>
            <person name="Dean R.A."/>
        </authorList>
    </citation>
    <scope>NUCLEOTIDE SEQUENCE</scope>
    <source>
        <strain evidence="9">ATCC 64411 / 73-15</strain>
    </source>
</reference>
<dbReference type="InterPro" id="IPR052337">
    <property type="entry name" value="SAT4-like"/>
</dbReference>
<evidence type="ECO:0000256" key="4">
    <source>
        <dbReference type="ARBA" id="ARBA00023136"/>
    </source>
</evidence>
<dbReference type="AlphaFoldDB" id="A0A0C4DV03"/>
<dbReference type="EMBL" id="ADBL01000902">
    <property type="status" value="NOT_ANNOTATED_CDS"/>
    <property type="molecule type" value="Genomic_DNA"/>
</dbReference>
<feature type="transmembrane region" description="Helical" evidence="6">
    <location>
        <begin position="119"/>
        <end position="148"/>
    </location>
</feature>
<feature type="transmembrane region" description="Helical" evidence="6">
    <location>
        <begin position="12"/>
        <end position="29"/>
    </location>
</feature>
<comment type="subcellular location">
    <subcellularLocation>
        <location evidence="1">Membrane</location>
        <topology evidence="1">Multi-pass membrane protein</topology>
    </subcellularLocation>
</comment>
<feature type="transmembrane region" description="Helical" evidence="6">
    <location>
        <begin position="84"/>
        <end position="107"/>
    </location>
</feature>
<evidence type="ECO:0000313" key="9">
    <source>
        <dbReference type="EnsemblFungi" id="MAPG_03800T0"/>
    </source>
</evidence>
<dbReference type="OMA" id="MEAQRYF"/>